<protein>
    <submittedName>
        <fullName evidence="2">Uncharacterized protein</fullName>
    </submittedName>
</protein>
<gene>
    <name evidence="2" type="ORF">ACFS7Z_13725</name>
</gene>
<dbReference type="PROSITE" id="PS51257">
    <property type="entry name" value="PROKAR_LIPOPROTEIN"/>
    <property type="match status" value="1"/>
</dbReference>
<feature type="transmembrane region" description="Helical" evidence="1">
    <location>
        <begin position="36"/>
        <end position="53"/>
    </location>
</feature>
<keyword evidence="3" id="KW-1185">Reference proteome</keyword>
<accession>A0ABW6BV60</accession>
<dbReference type="RefSeq" id="WP_377485509.1">
    <property type="nucleotide sequence ID" value="NZ_JBHUOX010000009.1"/>
</dbReference>
<keyword evidence="1" id="KW-1133">Transmembrane helix</keyword>
<proteinExistence type="predicted"/>
<feature type="transmembrane region" description="Helical" evidence="1">
    <location>
        <begin position="65"/>
        <end position="83"/>
    </location>
</feature>
<dbReference type="Proteomes" id="UP001597641">
    <property type="component" value="Unassembled WGS sequence"/>
</dbReference>
<name>A0ABW6BV60_9BACT</name>
<evidence type="ECO:0000313" key="2">
    <source>
        <dbReference type="EMBL" id="MFD3001426.1"/>
    </source>
</evidence>
<keyword evidence="1" id="KW-0472">Membrane</keyword>
<evidence type="ECO:0000313" key="3">
    <source>
        <dbReference type="Proteomes" id="UP001597641"/>
    </source>
</evidence>
<feature type="transmembrane region" description="Helical" evidence="1">
    <location>
        <begin position="204"/>
        <end position="225"/>
    </location>
</feature>
<organism evidence="2 3">
    <name type="scientific">Pontibacter toksunensis</name>
    <dbReference type="NCBI Taxonomy" id="1332631"/>
    <lineage>
        <taxon>Bacteria</taxon>
        <taxon>Pseudomonadati</taxon>
        <taxon>Bacteroidota</taxon>
        <taxon>Cytophagia</taxon>
        <taxon>Cytophagales</taxon>
        <taxon>Hymenobacteraceae</taxon>
        <taxon>Pontibacter</taxon>
    </lineage>
</organism>
<comment type="caution">
    <text evidence="2">The sequence shown here is derived from an EMBL/GenBank/DDBJ whole genome shotgun (WGS) entry which is preliminary data.</text>
</comment>
<evidence type="ECO:0000256" key="1">
    <source>
        <dbReference type="SAM" id="Phobius"/>
    </source>
</evidence>
<keyword evidence="1" id="KW-0812">Transmembrane</keyword>
<reference evidence="3" key="1">
    <citation type="journal article" date="2019" name="Int. J. Syst. Evol. Microbiol.">
        <title>The Global Catalogue of Microorganisms (GCM) 10K type strain sequencing project: providing services to taxonomists for standard genome sequencing and annotation.</title>
        <authorList>
            <consortium name="The Broad Institute Genomics Platform"/>
            <consortium name="The Broad Institute Genome Sequencing Center for Infectious Disease"/>
            <person name="Wu L."/>
            <person name="Ma J."/>
        </authorList>
    </citation>
    <scope>NUCLEOTIDE SEQUENCE [LARGE SCALE GENOMIC DNA]</scope>
    <source>
        <strain evidence="3">KCTC 23984</strain>
    </source>
</reference>
<dbReference type="EMBL" id="JBHUOX010000009">
    <property type="protein sequence ID" value="MFD3001426.1"/>
    <property type="molecule type" value="Genomic_DNA"/>
</dbReference>
<feature type="transmembrane region" description="Helical" evidence="1">
    <location>
        <begin position="12"/>
        <end position="30"/>
    </location>
</feature>
<sequence>MKPLLQNVLKGWKSTIIGFILFACIILSVFQVDAVTWADAILPLMVSLMLIFAPRDFRKALVKFITSRAGIILWLIGFTALLIGCKTQKEQPQQPPAQVHKVWTQATVTNAIGADSAAVTVDFEQMELEREYNAQQGRATATVSKDAKGAVTGKCDCEGKTQTDTLKLYTRTEVPVPYPVRDPKYENSRDAAEVGPVWWMLRNIITPFCLLALGIVGLFLIVILLKHLLQNLFSPARKTASEQ</sequence>